<gene>
    <name evidence="1" type="ORF">BpHYR1_005887</name>
</gene>
<evidence type="ECO:0000313" key="1">
    <source>
        <dbReference type="EMBL" id="RNA12182.1"/>
    </source>
</evidence>
<sequence>MTRKNFKLPNSSPPKYSEDTLKKALNQINEKKINLHQASTIWTSFNRIDVLKQLEEEENLKNQKKKRKKGNVKHQQLKRLKTSGLIKSSKPNGSHAKRVLTGLALNVYHQASNKYVSLNSNNKFQIKFTPVEKKNYHSYPIIGSTRNDVSKAKLHEKHVTLQLFKLNQILTVQPFSTIVTCRISRKSKLGGLEDFYLKKIRLPLRLDGQRRSFLVADFFNFKNSLKILKYYKTKKKILSCSKKCNNRIFKLQCFVLNCRTVSQIINASGFFRFSSYRKILPPSGRFNGLVSLSKF</sequence>
<keyword evidence="2" id="KW-1185">Reference proteome</keyword>
<evidence type="ECO:0000313" key="2">
    <source>
        <dbReference type="Proteomes" id="UP000276133"/>
    </source>
</evidence>
<accession>A0A3M7QLK7</accession>
<reference evidence="1 2" key="1">
    <citation type="journal article" date="2018" name="Sci. Rep.">
        <title>Genomic signatures of local adaptation to the degree of environmental predictability in rotifers.</title>
        <authorList>
            <person name="Franch-Gras L."/>
            <person name="Hahn C."/>
            <person name="Garcia-Roger E.M."/>
            <person name="Carmona M.J."/>
            <person name="Serra M."/>
            <person name="Gomez A."/>
        </authorList>
    </citation>
    <scope>NUCLEOTIDE SEQUENCE [LARGE SCALE GENOMIC DNA]</scope>
    <source>
        <strain evidence="1">HYR1</strain>
    </source>
</reference>
<name>A0A3M7QLK7_BRAPC</name>
<comment type="caution">
    <text evidence="1">The sequence shown here is derived from an EMBL/GenBank/DDBJ whole genome shotgun (WGS) entry which is preliminary data.</text>
</comment>
<protein>
    <submittedName>
        <fullName evidence="1">Uncharacterized protein</fullName>
    </submittedName>
</protein>
<proteinExistence type="predicted"/>
<dbReference type="EMBL" id="REGN01005750">
    <property type="protein sequence ID" value="RNA12182.1"/>
    <property type="molecule type" value="Genomic_DNA"/>
</dbReference>
<dbReference type="AlphaFoldDB" id="A0A3M7QLK7"/>
<organism evidence="1 2">
    <name type="scientific">Brachionus plicatilis</name>
    <name type="common">Marine rotifer</name>
    <name type="synonym">Brachionus muelleri</name>
    <dbReference type="NCBI Taxonomy" id="10195"/>
    <lineage>
        <taxon>Eukaryota</taxon>
        <taxon>Metazoa</taxon>
        <taxon>Spiralia</taxon>
        <taxon>Gnathifera</taxon>
        <taxon>Rotifera</taxon>
        <taxon>Eurotatoria</taxon>
        <taxon>Monogononta</taxon>
        <taxon>Pseudotrocha</taxon>
        <taxon>Ploima</taxon>
        <taxon>Brachionidae</taxon>
        <taxon>Brachionus</taxon>
    </lineage>
</organism>
<dbReference type="Proteomes" id="UP000276133">
    <property type="component" value="Unassembled WGS sequence"/>
</dbReference>